<evidence type="ECO:0000256" key="9">
    <source>
        <dbReference type="ARBA" id="ARBA00049534"/>
    </source>
</evidence>
<evidence type="ECO:0000256" key="6">
    <source>
        <dbReference type="ARBA" id="ARBA00023102"/>
    </source>
</evidence>
<dbReference type="SUPFAM" id="SSF52317">
    <property type="entry name" value="Class I glutamine amidotransferase-like"/>
    <property type="match status" value="1"/>
</dbReference>
<dbReference type="PIRSF" id="PIRSF000495">
    <property type="entry name" value="Amidotransf_hisH"/>
    <property type="match status" value="1"/>
</dbReference>
<dbReference type="NCBIfam" id="TIGR01855">
    <property type="entry name" value="IMP_synth_hisH"/>
    <property type="match status" value="1"/>
</dbReference>
<accession>A0A059NUZ7</accession>
<evidence type="ECO:0000256" key="11">
    <source>
        <dbReference type="PIRSR" id="PIRSR000495-1"/>
    </source>
</evidence>
<evidence type="ECO:0000256" key="5">
    <source>
        <dbReference type="ARBA" id="ARBA00022962"/>
    </source>
</evidence>
<evidence type="ECO:0000313" key="14">
    <source>
        <dbReference type="Proteomes" id="UP000028868"/>
    </source>
</evidence>
<dbReference type="UniPathway" id="UPA00031">
    <property type="reaction ID" value="UER00010"/>
</dbReference>
<dbReference type="Gene3D" id="3.40.50.880">
    <property type="match status" value="1"/>
</dbReference>
<dbReference type="InterPro" id="IPR010139">
    <property type="entry name" value="Imidazole-glycPsynth_HisH"/>
</dbReference>
<dbReference type="GO" id="GO:0004359">
    <property type="term" value="F:glutaminase activity"/>
    <property type="evidence" value="ECO:0007669"/>
    <property type="project" value="UniProtKB-EC"/>
</dbReference>
<comment type="pathway">
    <text evidence="1 10">Amino-acid biosynthesis; L-histidine biosynthesis; L-histidine from 5-phospho-alpha-D-ribose 1-diphosphate: step 5/9.</text>
</comment>
<comment type="function">
    <text evidence="10">IGPS catalyzes the conversion of PRFAR and glutamine to IGP, AICAR and glutamate. The HisH subunit catalyzes the hydrolysis of glutamine to glutamate and ammonia as part of the synthesis of IGP and AICAR. The resulting ammonia molecule is channeled to the active site of HisF.</text>
</comment>
<dbReference type="InterPro" id="IPR029062">
    <property type="entry name" value="Class_I_gatase-like"/>
</dbReference>
<evidence type="ECO:0000256" key="7">
    <source>
        <dbReference type="ARBA" id="ARBA00023239"/>
    </source>
</evidence>
<keyword evidence="7 10" id="KW-0456">Lyase</keyword>
<dbReference type="PANTHER" id="PTHR42701:SF1">
    <property type="entry name" value="IMIDAZOLE GLYCEROL PHOSPHATE SYNTHASE SUBUNIT HISH"/>
    <property type="match status" value="1"/>
</dbReference>
<gene>
    <name evidence="13" type="primary">hisH1</name>
    <name evidence="10" type="synonym">hisH</name>
    <name evidence="13" type="ORF">BN983_00884</name>
</gene>
<sequence>MMIGVIDYGMGNLFSVSKALERIHVEYKLGDRPQAIEGCDGYILPGVGAFPDAISALEEHDFIDFIKEKVTDGVPVYGICLGMQLLFDSSEEGGRNTNGLGLFPGTITRFPGIDEQGRSYKVPHMGWNELEIHHPGKALMTDVEEDHVYFVHSFVVKTEESSILYATADYHMEVPAIVGKGNLVASQFHPEKSGKPGMQLLENFCKVMCKQ</sequence>
<evidence type="ECO:0000256" key="3">
    <source>
        <dbReference type="ARBA" id="ARBA00022605"/>
    </source>
</evidence>
<evidence type="ECO:0000256" key="2">
    <source>
        <dbReference type="ARBA" id="ARBA00011152"/>
    </source>
</evidence>
<dbReference type="AlphaFoldDB" id="A0A059NUZ7"/>
<evidence type="ECO:0000313" key="13">
    <source>
        <dbReference type="EMBL" id="CDQ22669.1"/>
    </source>
</evidence>
<comment type="subcellular location">
    <subcellularLocation>
        <location evidence="10">Cytoplasm</location>
    </subcellularLocation>
</comment>
<dbReference type="EMBL" id="CCDI010000001">
    <property type="protein sequence ID" value="CDQ22669.1"/>
    <property type="molecule type" value="Genomic_DNA"/>
</dbReference>
<comment type="subunit">
    <text evidence="2 10">Heterodimer of HisH and HisF.</text>
</comment>
<dbReference type="PROSITE" id="PS51273">
    <property type="entry name" value="GATASE_TYPE_1"/>
    <property type="match status" value="1"/>
</dbReference>
<evidence type="ECO:0000256" key="4">
    <source>
        <dbReference type="ARBA" id="ARBA00022801"/>
    </source>
</evidence>
<dbReference type="GO" id="GO:0000107">
    <property type="term" value="F:imidazoleglycerol-phosphate synthase activity"/>
    <property type="evidence" value="ECO:0007669"/>
    <property type="project" value="UniProtKB-UniRule"/>
</dbReference>
<organism evidence="13 14">
    <name type="scientific">Halobacillus karajensis</name>
    <dbReference type="NCBI Taxonomy" id="195088"/>
    <lineage>
        <taxon>Bacteria</taxon>
        <taxon>Bacillati</taxon>
        <taxon>Bacillota</taxon>
        <taxon>Bacilli</taxon>
        <taxon>Bacillales</taxon>
        <taxon>Bacillaceae</taxon>
        <taxon>Halobacillus</taxon>
    </lineage>
</organism>
<evidence type="ECO:0000256" key="10">
    <source>
        <dbReference type="HAMAP-Rule" id="MF_00278"/>
    </source>
</evidence>
<comment type="caution">
    <text evidence="13">The sequence shown here is derived from an EMBL/GenBank/DDBJ whole genome shotgun (WGS) entry which is preliminary data.</text>
</comment>
<feature type="active site" evidence="10 11">
    <location>
        <position position="191"/>
    </location>
</feature>
<dbReference type="PANTHER" id="PTHR42701">
    <property type="entry name" value="IMIDAZOLE GLYCEROL PHOSPHATE SYNTHASE SUBUNIT HISH"/>
    <property type="match status" value="1"/>
</dbReference>
<dbReference type="HAMAP" id="MF_00278">
    <property type="entry name" value="HisH"/>
    <property type="match status" value="1"/>
</dbReference>
<keyword evidence="3 10" id="KW-0028">Amino-acid biosynthesis</keyword>
<keyword evidence="10" id="KW-0963">Cytoplasm</keyword>
<keyword evidence="6 10" id="KW-0368">Histidine biosynthesis</keyword>
<evidence type="ECO:0000256" key="1">
    <source>
        <dbReference type="ARBA" id="ARBA00005091"/>
    </source>
</evidence>
<dbReference type="InterPro" id="IPR017926">
    <property type="entry name" value="GATASE"/>
</dbReference>
<dbReference type="Pfam" id="PF00117">
    <property type="entry name" value="GATase"/>
    <property type="match status" value="1"/>
</dbReference>
<feature type="active site" evidence="10 11">
    <location>
        <position position="189"/>
    </location>
</feature>
<dbReference type="GO" id="GO:0000105">
    <property type="term" value="P:L-histidine biosynthetic process"/>
    <property type="evidence" value="ECO:0007669"/>
    <property type="project" value="UniProtKB-UniRule"/>
</dbReference>
<proteinExistence type="inferred from homology"/>
<dbReference type="EC" id="3.5.1.2" evidence="10"/>
<evidence type="ECO:0000259" key="12">
    <source>
        <dbReference type="Pfam" id="PF00117"/>
    </source>
</evidence>
<keyword evidence="4 10" id="KW-0378">Hydrolase</keyword>
<dbReference type="GO" id="GO:0016829">
    <property type="term" value="F:lyase activity"/>
    <property type="evidence" value="ECO:0007669"/>
    <property type="project" value="UniProtKB-KW"/>
</dbReference>
<evidence type="ECO:0000256" key="8">
    <source>
        <dbReference type="ARBA" id="ARBA00047838"/>
    </source>
</evidence>
<keyword evidence="5 10" id="KW-0315">Glutamine amidotransferase</keyword>
<dbReference type="PROSITE" id="PS51274">
    <property type="entry name" value="GATASE_COBBQ"/>
    <property type="match status" value="1"/>
</dbReference>
<keyword evidence="14" id="KW-1185">Reference proteome</keyword>
<feature type="domain" description="Glutamine amidotransferase" evidence="12">
    <location>
        <begin position="5"/>
        <end position="205"/>
    </location>
</feature>
<protein>
    <recommendedName>
        <fullName evidence="10">Imidazole glycerol phosphate synthase subunit HisH</fullName>
        <ecNumber evidence="10">4.3.2.10</ecNumber>
    </recommendedName>
    <alternativeName>
        <fullName evidence="10">IGP synthase glutaminase subunit</fullName>
        <ecNumber evidence="10">3.5.1.2</ecNumber>
    </alternativeName>
    <alternativeName>
        <fullName evidence="10">IGP synthase subunit HisH</fullName>
    </alternativeName>
    <alternativeName>
        <fullName evidence="10">ImGP synthase subunit HisH</fullName>
        <shortName evidence="10">IGPS subunit HisH</shortName>
    </alternativeName>
</protein>
<comment type="catalytic activity">
    <reaction evidence="9 10">
        <text>L-glutamine + H2O = L-glutamate + NH4(+)</text>
        <dbReference type="Rhea" id="RHEA:15889"/>
        <dbReference type="ChEBI" id="CHEBI:15377"/>
        <dbReference type="ChEBI" id="CHEBI:28938"/>
        <dbReference type="ChEBI" id="CHEBI:29985"/>
        <dbReference type="ChEBI" id="CHEBI:58359"/>
        <dbReference type="EC" id="3.5.1.2"/>
    </reaction>
</comment>
<dbReference type="Proteomes" id="UP000028868">
    <property type="component" value="Unassembled WGS sequence"/>
</dbReference>
<reference evidence="13 14" key="2">
    <citation type="submission" date="2014-05" db="EMBL/GenBank/DDBJ databases">
        <title>Draft genome sequence of Halobacillus karajensis HK-03.</title>
        <authorList>
            <person name="Khelaifia S."/>
            <person name="Croce O."/>
            <person name="Lagier J.C."/>
            <person name="Raoult D."/>
        </authorList>
    </citation>
    <scope>NUCLEOTIDE SEQUENCE [LARGE SCALE GENOMIC DNA]</scope>
    <source>
        <strain evidence="13 14">HD-03</strain>
    </source>
</reference>
<feature type="active site" description="Nucleophile" evidence="10 11">
    <location>
        <position position="80"/>
    </location>
</feature>
<dbReference type="CDD" id="cd01748">
    <property type="entry name" value="GATase1_IGP_Synthase"/>
    <property type="match status" value="1"/>
</dbReference>
<name>A0A059NUZ7_9BACI</name>
<reference evidence="14" key="1">
    <citation type="submission" date="2014-03" db="EMBL/GenBank/DDBJ databases">
        <authorList>
            <person name="Urmite Genomes U."/>
        </authorList>
    </citation>
    <scope>NUCLEOTIDE SEQUENCE [LARGE SCALE GENOMIC DNA]</scope>
    <source>
        <strain evidence="14">HD-03</strain>
    </source>
</reference>
<dbReference type="EC" id="4.3.2.10" evidence="10"/>
<comment type="catalytic activity">
    <reaction evidence="8 10">
        <text>5-[(5-phospho-1-deoxy-D-ribulos-1-ylimino)methylamino]-1-(5-phospho-beta-D-ribosyl)imidazole-4-carboxamide + L-glutamine = D-erythro-1-(imidazol-4-yl)glycerol 3-phosphate + 5-amino-1-(5-phospho-beta-D-ribosyl)imidazole-4-carboxamide + L-glutamate + H(+)</text>
        <dbReference type="Rhea" id="RHEA:24793"/>
        <dbReference type="ChEBI" id="CHEBI:15378"/>
        <dbReference type="ChEBI" id="CHEBI:29985"/>
        <dbReference type="ChEBI" id="CHEBI:58278"/>
        <dbReference type="ChEBI" id="CHEBI:58359"/>
        <dbReference type="ChEBI" id="CHEBI:58475"/>
        <dbReference type="ChEBI" id="CHEBI:58525"/>
        <dbReference type="EC" id="4.3.2.10"/>
    </reaction>
</comment>
<dbReference type="GO" id="GO:0005737">
    <property type="term" value="C:cytoplasm"/>
    <property type="evidence" value="ECO:0007669"/>
    <property type="project" value="UniProtKB-SubCell"/>
</dbReference>